<evidence type="ECO:0000313" key="1">
    <source>
        <dbReference type="EMBL" id="KAK9209109.1"/>
    </source>
</evidence>
<proteinExistence type="predicted"/>
<dbReference type="EMBL" id="JBCGBO010000004">
    <property type="protein sequence ID" value="KAK9209109.1"/>
    <property type="molecule type" value="Genomic_DNA"/>
</dbReference>
<organism evidence="1 2">
    <name type="scientific">Citrus x changshan-huyou</name>
    <dbReference type="NCBI Taxonomy" id="2935761"/>
    <lineage>
        <taxon>Eukaryota</taxon>
        <taxon>Viridiplantae</taxon>
        <taxon>Streptophyta</taxon>
        <taxon>Embryophyta</taxon>
        <taxon>Tracheophyta</taxon>
        <taxon>Spermatophyta</taxon>
        <taxon>Magnoliopsida</taxon>
        <taxon>eudicotyledons</taxon>
        <taxon>Gunneridae</taxon>
        <taxon>Pentapetalae</taxon>
        <taxon>rosids</taxon>
        <taxon>malvids</taxon>
        <taxon>Sapindales</taxon>
        <taxon>Rutaceae</taxon>
        <taxon>Aurantioideae</taxon>
        <taxon>Citrus</taxon>
    </lineage>
</organism>
<gene>
    <name evidence="1" type="ORF">WN944_001473</name>
</gene>
<sequence>MFLLTSEHCRFSGVSVEGSGVIVEGSAPIATLPVDDTKASSVVLCSCHRLITAFCSFQAAAADDDYDDVDLFGEKTEEEKKAAEERSAAIKASAKNHGMMRLICKSSRKQYAALRWKGCTGEHLKPSSN</sequence>
<dbReference type="AlphaFoldDB" id="A0AAP0QMQ5"/>
<reference evidence="1 2" key="1">
    <citation type="submission" date="2024-05" db="EMBL/GenBank/DDBJ databases">
        <title>Haplotype-resolved chromosome-level genome assembly of Huyou (Citrus changshanensis).</title>
        <authorList>
            <person name="Miao C."/>
            <person name="Chen W."/>
            <person name="Wu Y."/>
            <person name="Wang L."/>
            <person name="Zhao S."/>
            <person name="Grierson D."/>
            <person name="Xu C."/>
            <person name="Chen K."/>
        </authorList>
    </citation>
    <scope>NUCLEOTIDE SEQUENCE [LARGE SCALE GENOMIC DNA]</scope>
    <source>
        <strain evidence="1">01-14</strain>
        <tissue evidence="1">Leaf</tissue>
    </source>
</reference>
<accession>A0AAP0QMQ5</accession>
<dbReference type="Proteomes" id="UP001428341">
    <property type="component" value="Unassembled WGS sequence"/>
</dbReference>
<evidence type="ECO:0000313" key="2">
    <source>
        <dbReference type="Proteomes" id="UP001428341"/>
    </source>
</evidence>
<name>A0AAP0QMQ5_9ROSI</name>
<keyword evidence="2" id="KW-1185">Reference proteome</keyword>
<comment type="caution">
    <text evidence="1">The sequence shown here is derived from an EMBL/GenBank/DDBJ whole genome shotgun (WGS) entry which is preliminary data.</text>
</comment>
<protein>
    <submittedName>
        <fullName evidence="1">Uncharacterized protein</fullName>
    </submittedName>
</protein>